<gene>
    <name evidence="1" type="ORF">ACFQ3F_00360</name>
</gene>
<accession>A0ABW3VV27</accession>
<evidence type="ECO:0000313" key="1">
    <source>
        <dbReference type="EMBL" id="MFD1246227.1"/>
    </source>
</evidence>
<organism evidence="1 2">
    <name type="scientific">Nocardioides ginsengisoli</name>
    <dbReference type="NCBI Taxonomy" id="363868"/>
    <lineage>
        <taxon>Bacteria</taxon>
        <taxon>Bacillati</taxon>
        <taxon>Actinomycetota</taxon>
        <taxon>Actinomycetes</taxon>
        <taxon>Propionibacteriales</taxon>
        <taxon>Nocardioidaceae</taxon>
        <taxon>Nocardioides</taxon>
    </lineage>
</organism>
<sequence length="120" mass="12451">MIIADRRARGISYVKDAVPVAAGRCALALQLPDRSARTVVVPFVADDGAAAAFAGRCHALAVRIDAPDPARPLLWRFSCIVTGRLGPRRLRLSAGTALGLVRAGTHAILVGVDALATAEG</sequence>
<keyword evidence="2" id="KW-1185">Reference proteome</keyword>
<evidence type="ECO:0000313" key="2">
    <source>
        <dbReference type="Proteomes" id="UP001597229"/>
    </source>
</evidence>
<dbReference type="EMBL" id="JBHTLX010000002">
    <property type="protein sequence ID" value="MFD1246227.1"/>
    <property type="molecule type" value="Genomic_DNA"/>
</dbReference>
<reference evidence="2" key="1">
    <citation type="journal article" date="2019" name="Int. J. Syst. Evol. Microbiol.">
        <title>The Global Catalogue of Microorganisms (GCM) 10K type strain sequencing project: providing services to taxonomists for standard genome sequencing and annotation.</title>
        <authorList>
            <consortium name="The Broad Institute Genomics Platform"/>
            <consortium name="The Broad Institute Genome Sequencing Center for Infectious Disease"/>
            <person name="Wu L."/>
            <person name="Ma J."/>
        </authorList>
    </citation>
    <scope>NUCLEOTIDE SEQUENCE [LARGE SCALE GENOMIC DNA]</scope>
    <source>
        <strain evidence="2">CCUG 52478</strain>
    </source>
</reference>
<dbReference type="Proteomes" id="UP001597229">
    <property type="component" value="Unassembled WGS sequence"/>
</dbReference>
<dbReference type="RefSeq" id="WP_367921255.1">
    <property type="nucleotide sequence ID" value="NZ_BAABAC010000041.1"/>
</dbReference>
<proteinExistence type="predicted"/>
<name>A0ABW3VV27_9ACTN</name>
<comment type="caution">
    <text evidence="1">The sequence shown here is derived from an EMBL/GenBank/DDBJ whole genome shotgun (WGS) entry which is preliminary data.</text>
</comment>
<protein>
    <submittedName>
        <fullName evidence="1">Uncharacterized protein</fullName>
    </submittedName>
</protein>